<keyword evidence="1" id="KW-0472">Membrane</keyword>
<evidence type="ECO:0000313" key="2">
    <source>
        <dbReference type="EMBL" id="HJC73003.1"/>
    </source>
</evidence>
<proteinExistence type="predicted"/>
<name>A0A9D2TLC7_9FIRM</name>
<accession>A0A9D2TLC7</accession>
<comment type="caution">
    <text evidence="2">The sequence shown here is derived from an EMBL/GenBank/DDBJ whole genome shotgun (WGS) entry which is preliminary data.</text>
</comment>
<dbReference type="Proteomes" id="UP000823918">
    <property type="component" value="Unassembled WGS sequence"/>
</dbReference>
<reference evidence="2" key="2">
    <citation type="submission" date="2021-04" db="EMBL/GenBank/DDBJ databases">
        <authorList>
            <person name="Gilroy R."/>
        </authorList>
    </citation>
    <scope>NUCLEOTIDE SEQUENCE</scope>
    <source>
        <strain evidence="2">5933</strain>
    </source>
</reference>
<evidence type="ECO:0000256" key="1">
    <source>
        <dbReference type="SAM" id="Phobius"/>
    </source>
</evidence>
<evidence type="ECO:0000313" key="3">
    <source>
        <dbReference type="Proteomes" id="UP000823918"/>
    </source>
</evidence>
<organism evidence="2 3">
    <name type="scientific">Candidatus Ruthenibacterium merdavium</name>
    <dbReference type="NCBI Taxonomy" id="2838752"/>
    <lineage>
        <taxon>Bacteria</taxon>
        <taxon>Bacillati</taxon>
        <taxon>Bacillota</taxon>
        <taxon>Clostridia</taxon>
        <taxon>Eubacteriales</taxon>
        <taxon>Oscillospiraceae</taxon>
        <taxon>Ruthenibacterium</taxon>
    </lineage>
</organism>
<feature type="transmembrane region" description="Helical" evidence="1">
    <location>
        <begin position="25"/>
        <end position="49"/>
    </location>
</feature>
<dbReference type="EMBL" id="DWWA01000049">
    <property type="protein sequence ID" value="HJC73003.1"/>
    <property type="molecule type" value="Genomic_DNA"/>
</dbReference>
<protein>
    <submittedName>
        <fullName evidence="2">Uncharacterized protein</fullName>
    </submittedName>
</protein>
<reference evidence="2" key="1">
    <citation type="journal article" date="2021" name="PeerJ">
        <title>Extensive microbial diversity within the chicken gut microbiome revealed by metagenomics and culture.</title>
        <authorList>
            <person name="Gilroy R."/>
            <person name="Ravi A."/>
            <person name="Getino M."/>
            <person name="Pursley I."/>
            <person name="Horton D.L."/>
            <person name="Alikhan N.F."/>
            <person name="Baker D."/>
            <person name="Gharbi K."/>
            <person name="Hall N."/>
            <person name="Watson M."/>
            <person name="Adriaenssens E.M."/>
            <person name="Foster-Nyarko E."/>
            <person name="Jarju S."/>
            <person name="Secka A."/>
            <person name="Antonio M."/>
            <person name="Oren A."/>
            <person name="Chaudhuri R.R."/>
            <person name="La Ragione R."/>
            <person name="Hildebrand F."/>
            <person name="Pallen M.J."/>
        </authorList>
    </citation>
    <scope>NUCLEOTIDE SEQUENCE</scope>
    <source>
        <strain evidence="2">5933</strain>
    </source>
</reference>
<gene>
    <name evidence="2" type="ORF">H9698_09475</name>
</gene>
<feature type="transmembrane region" description="Helical" evidence="1">
    <location>
        <begin position="61"/>
        <end position="81"/>
    </location>
</feature>
<keyword evidence="1" id="KW-0812">Transmembrane</keyword>
<sequence>MNANTFFDPIKAEAFEWINAGLDSLVIPIGALICGAVFIFLLIKCVAEYRAGQGEDIKNKIFPMLLCLIIAGVLLSKNLWWGAFTSGI</sequence>
<keyword evidence="1" id="KW-1133">Transmembrane helix</keyword>
<dbReference type="AlphaFoldDB" id="A0A9D2TLC7"/>